<keyword evidence="1" id="KW-0732">Signal</keyword>
<proteinExistence type="predicted"/>
<dbReference type="EMBL" id="QPJT01000002">
    <property type="protein sequence ID" value="RCX20186.1"/>
    <property type="molecule type" value="Genomic_DNA"/>
</dbReference>
<dbReference type="Proteomes" id="UP000253034">
    <property type="component" value="Unassembled WGS sequence"/>
</dbReference>
<sequence length="176" mass="18791">MKKPLILIALILVVSTSIIAGTLAMYTTTIDDLAEGSVVAKEFIMMEGGTDTFNKNVKIAPDETVNWQFSVKNYDGSIVSETAMKLDFDVNVAAENGKSAIAPLVITVKDSQGNTLGTVTENGRIEFADNFNLSPDGQEKIYTVSVKWPSNNDVDINYAGAGYGTAVKVSVTGTQV</sequence>
<accession>A0A369BI00</accession>
<evidence type="ECO:0000313" key="2">
    <source>
        <dbReference type="EMBL" id="RCX20186.1"/>
    </source>
</evidence>
<protein>
    <recommendedName>
        <fullName evidence="4">Alternate signal-mediated exported protein</fullName>
    </recommendedName>
</protein>
<dbReference type="OrthoDB" id="1792886at2"/>
<gene>
    <name evidence="2" type="ORF">DFR58_102259</name>
</gene>
<feature type="signal peptide" evidence="1">
    <location>
        <begin position="1"/>
        <end position="20"/>
    </location>
</feature>
<organism evidence="2 3">
    <name type="scientific">Anaerobacterium chartisolvens</name>
    <dbReference type="NCBI Taxonomy" id="1297424"/>
    <lineage>
        <taxon>Bacteria</taxon>
        <taxon>Bacillati</taxon>
        <taxon>Bacillota</taxon>
        <taxon>Clostridia</taxon>
        <taxon>Eubacteriales</taxon>
        <taxon>Oscillospiraceae</taxon>
        <taxon>Anaerobacterium</taxon>
    </lineage>
</organism>
<reference evidence="2 3" key="1">
    <citation type="submission" date="2018-07" db="EMBL/GenBank/DDBJ databases">
        <title>Genomic Encyclopedia of Type Strains, Phase IV (KMG-IV): sequencing the most valuable type-strain genomes for metagenomic binning, comparative biology and taxonomic classification.</title>
        <authorList>
            <person name="Goeker M."/>
        </authorList>
    </citation>
    <scope>NUCLEOTIDE SEQUENCE [LARGE SCALE GENOMIC DNA]</scope>
    <source>
        <strain evidence="2 3">DSM 27016</strain>
    </source>
</reference>
<keyword evidence="3" id="KW-1185">Reference proteome</keyword>
<dbReference type="AlphaFoldDB" id="A0A369BI00"/>
<comment type="caution">
    <text evidence="2">The sequence shown here is derived from an EMBL/GenBank/DDBJ whole genome shotgun (WGS) entry which is preliminary data.</text>
</comment>
<evidence type="ECO:0008006" key="4">
    <source>
        <dbReference type="Google" id="ProtNLM"/>
    </source>
</evidence>
<name>A0A369BI00_9FIRM</name>
<evidence type="ECO:0000313" key="3">
    <source>
        <dbReference type="Proteomes" id="UP000253034"/>
    </source>
</evidence>
<feature type="chain" id="PRO_5039598751" description="Alternate signal-mediated exported protein" evidence="1">
    <location>
        <begin position="21"/>
        <end position="176"/>
    </location>
</feature>
<evidence type="ECO:0000256" key="1">
    <source>
        <dbReference type="SAM" id="SignalP"/>
    </source>
</evidence>
<dbReference type="RefSeq" id="WP_114296296.1">
    <property type="nucleotide sequence ID" value="NZ_QPJT01000002.1"/>
</dbReference>